<keyword evidence="5" id="KW-0843">Virulence</keyword>
<evidence type="ECO:0000256" key="4">
    <source>
        <dbReference type="ARBA" id="ARBA00023002"/>
    </source>
</evidence>
<organism evidence="9 10">
    <name type="scientific">Diaporthe eres</name>
    <name type="common">Phomopsis oblonga</name>
    <dbReference type="NCBI Taxonomy" id="83184"/>
    <lineage>
        <taxon>Eukaryota</taxon>
        <taxon>Fungi</taxon>
        <taxon>Dikarya</taxon>
        <taxon>Ascomycota</taxon>
        <taxon>Pezizomycotina</taxon>
        <taxon>Sordariomycetes</taxon>
        <taxon>Sordariomycetidae</taxon>
        <taxon>Diaporthales</taxon>
        <taxon>Diaporthaceae</taxon>
        <taxon>Diaporthe</taxon>
        <taxon>Diaporthe eres species complex</taxon>
    </lineage>
</organism>
<evidence type="ECO:0000256" key="2">
    <source>
        <dbReference type="ARBA" id="ARBA00022692"/>
    </source>
</evidence>
<dbReference type="InterPro" id="IPR021765">
    <property type="entry name" value="UstYa-like"/>
</dbReference>
<keyword evidence="2" id="KW-0812">Transmembrane</keyword>
<evidence type="ECO:0000256" key="3">
    <source>
        <dbReference type="ARBA" id="ARBA00022989"/>
    </source>
</evidence>
<keyword evidence="4" id="KW-0560">Oxidoreductase</keyword>
<dbReference type="PANTHER" id="PTHR33365:SF6">
    <property type="entry name" value="OXIDASE USTYA"/>
    <property type="match status" value="1"/>
</dbReference>
<keyword evidence="3" id="KW-1133">Transmembrane helix</keyword>
<comment type="caution">
    <text evidence="9">The sequence shown here is derived from an EMBL/GenBank/DDBJ whole genome shotgun (WGS) entry which is preliminary data.</text>
</comment>
<name>A0ABR1P0S2_DIAER</name>
<evidence type="ECO:0000256" key="5">
    <source>
        <dbReference type="ARBA" id="ARBA00023026"/>
    </source>
</evidence>
<evidence type="ECO:0000313" key="10">
    <source>
        <dbReference type="Proteomes" id="UP001430848"/>
    </source>
</evidence>
<accession>A0ABR1P0S2</accession>
<dbReference type="PANTHER" id="PTHR33365">
    <property type="entry name" value="YALI0B05434P"/>
    <property type="match status" value="1"/>
</dbReference>
<keyword evidence="6" id="KW-0472">Membrane</keyword>
<reference evidence="9 10" key="1">
    <citation type="submission" date="2024-02" db="EMBL/GenBank/DDBJ databases">
        <title>De novo assembly and annotation of 12 fungi associated with fruit tree decline syndrome in Ontario, Canada.</title>
        <authorList>
            <person name="Sulman M."/>
            <person name="Ellouze W."/>
            <person name="Ilyukhin E."/>
        </authorList>
    </citation>
    <scope>NUCLEOTIDE SEQUENCE [LARGE SCALE GENOMIC DNA]</scope>
    <source>
        <strain evidence="9 10">M169</strain>
    </source>
</reference>
<keyword evidence="10" id="KW-1185">Reference proteome</keyword>
<evidence type="ECO:0000256" key="1">
    <source>
        <dbReference type="ARBA" id="ARBA00004167"/>
    </source>
</evidence>
<keyword evidence="7" id="KW-0325">Glycoprotein</keyword>
<comment type="similarity">
    <text evidence="8">Belongs to the ustYa family.</text>
</comment>
<dbReference type="Pfam" id="PF11807">
    <property type="entry name" value="UstYa"/>
    <property type="match status" value="1"/>
</dbReference>
<evidence type="ECO:0000313" key="9">
    <source>
        <dbReference type="EMBL" id="KAK7722996.1"/>
    </source>
</evidence>
<gene>
    <name evidence="9" type="ORF">SLS63_009024</name>
</gene>
<dbReference type="EMBL" id="JAKNSF020000063">
    <property type="protein sequence ID" value="KAK7722996.1"/>
    <property type="molecule type" value="Genomic_DNA"/>
</dbReference>
<evidence type="ECO:0000256" key="6">
    <source>
        <dbReference type="ARBA" id="ARBA00023136"/>
    </source>
</evidence>
<sequence>MASFHTYTEYSNVNQSVSDIAWSGFTTNGFVAIPHREAARVGLPAAEDFPDDAKKGVYMYLREVIQDLMAGKSVDEKAIHINHCYDALRQEIQCRANDTPLYAPYQSKLTGDGQFRLCRDWDALTEFAKKHTACWPTGHCADLEGL</sequence>
<comment type="subcellular location">
    <subcellularLocation>
        <location evidence="1">Membrane</location>
        <topology evidence="1">Single-pass membrane protein</topology>
    </subcellularLocation>
</comment>
<evidence type="ECO:0000256" key="7">
    <source>
        <dbReference type="ARBA" id="ARBA00023180"/>
    </source>
</evidence>
<dbReference type="Proteomes" id="UP001430848">
    <property type="component" value="Unassembled WGS sequence"/>
</dbReference>
<proteinExistence type="inferred from homology"/>
<protein>
    <submittedName>
        <fullName evidence="9">Uncharacterized protein</fullName>
    </submittedName>
</protein>
<evidence type="ECO:0000256" key="8">
    <source>
        <dbReference type="ARBA" id="ARBA00035112"/>
    </source>
</evidence>